<dbReference type="AlphaFoldDB" id="A0A9W8YTB0"/>
<keyword evidence="5" id="KW-1185">Reference proteome</keyword>
<protein>
    <submittedName>
        <fullName evidence="4">Uncharacterized protein</fullName>
    </submittedName>
</protein>
<keyword evidence="3" id="KW-0812">Transmembrane</keyword>
<dbReference type="EMBL" id="JAPEVB010000003">
    <property type="protein sequence ID" value="KAJ4391288.1"/>
    <property type="molecule type" value="Genomic_DNA"/>
</dbReference>
<name>A0A9W8YTB0_9PEZI</name>
<evidence type="ECO:0000256" key="3">
    <source>
        <dbReference type="SAM" id="Phobius"/>
    </source>
</evidence>
<organism evidence="4 5">
    <name type="scientific">Gnomoniopsis smithogilvyi</name>
    <dbReference type="NCBI Taxonomy" id="1191159"/>
    <lineage>
        <taxon>Eukaryota</taxon>
        <taxon>Fungi</taxon>
        <taxon>Dikarya</taxon>
        <taxon>Ascomycota</taxon>
        <taxon>Pezizomycotina</taxon>
        <taxon>Sordariomycetes</taxon>
        <taxon>Sordariomycetidae</taxon>
        <taxon>Diaporthales</taxon>
        <taxon>Gnomoniaceae</taxon>
        <taxon>Gnomoniopsis</taxon>
    </lineage>
</organism>
<reference evidence="4" key="1">
    <citation type="submission" date="2022-10" db="EMBL/GenBank/DDBJ databases">
        <title>Tapping the CABI collections for fungal endophytes: first genome assemblies for Collariella, Neodidymelliopsis, Ascochyta clinopodiicola, Didymella pomorum, Didymosphaeria variabile, Neocosmospora piperis and Neocucurbitaria cava.</title>
        <authorList>
            <person name="Hill R."/>
        </authorList>
    </citation>
    <scope>NUCLEOTIDE SEQUENCE</scope>
    <source>
        <strain evidence="4">IMI 355082</strain>
    </source>
</reference>
<evidence type="ECO:0000313" key="4">
    <source>
        <dbReference type="EMBL" id="KAJ4391288.1"/>
    </source>
</evidence>
<accession>A0A9W8YTB0</accession>
<sequence>MLTMASPTSPWPAMSLPKQPHDHLTGYEYCPKEYSLYPDRSKSNTTQPEAPRSCWSSDAGASSTTHLTKMTTPAPFEVPKVWQTAMSMVSVNAGLFPQEVLTQYHRQQPIQKLQHLGHAELDTTASKRANKRGIKAVTIRYTDHDPGNIYLMVILVDEIDPHTKRNIVRLITNTSIRHVLEVEPGANCPLWLRVHSSVTHASSPYQIIPCCEHWIEDLDLKRPISNEEKQVPAVVERLLQEVRRKDLLLAAKEREVQDREDELATLRNLTRFDEGSAVSVTEHASNQLDLDIGAIVQQYWLIGLTVVAIFGALVALK</sequence>
<keyword evidence="1" id="KW-0175">Coiled coil</keyword>
<dbReference type="Proteomes" id="UP001140453">
    <property type="component" value="Unassembled WGS sequence"/>
</dbReference>
<keyword evidence="3" id="KW-1133">Transmembrane helix</keyword>
<evidence type="ECO:0000313" key="5">
    <source>
        <dbReference type="Proteomes" id="UP001140453"/>
    </source>
</evidence>
<evidence type="ECO:0000256" key="2">
    <source>
        <dbReference type="SAM" id="MobiDB-lite"/>
    </source>
</evidence>
<feature type="coiled-coil region" evidence="1">
    <location>
        <begin position="235"/>
        <end position="269"/>
    </location>
</feature>
<feature type="transmembrane region" description="Helical" evidence="3">
    <location>
        <begin position="299"/>
        <end position="316"/>
    </location>
</feature>
<proteinExistence type="predicted"/>
<gene>
    <name evidence="4" type="ORF">N0V93_004905</name>
</gene>
<dbReference type="OrthoDB" id="5197603at2759"/>
<comment type="caution">
    <text evidence="4">The sequence shown here is derived from an EMBL/GenBank/DDBJ whole genome shotgun (WGS) entry which is preliminary data.</text>
</comment>
<feature type="compositionally biased region" description="Polar residues" evidence="2">
    <location>
        <begin position="43"/>
        <end position="65"/>
    </location>
</feature>
<keyword evidence="3" id="KW-0472">Membrane</keyword>
<evidence type="ECO:0000256" key="1">
    <source>
        <dbReference type="SAM" id="Coils"/>
    </source>
</evidence>
<feature type="region of interest" description="Disordered" evidence="2">
    <location>
        <begin position="40"/>
        <end position="65"/>
    </location>
</feature>